<accession>A0AAW1NK31</accession>
<dbReference type="SUPFAM" id="SSF50729">
    <property type="entry name" value="PH domain-like"/>
    <property type="match status" value="1"/>
</dbReference>
<dbReference type="InterPro" id="IPR001849">
    <property type="entry name" value="PH_domain"/>
</dbReference>
<dbReference type="Pfam" id="PF00169">
    <property type="entry name" value="PH"/>
    <property type="match status" value="1"/>
</dbReference>
<evidence type="ECO:0000313" key="3">
    <source>
        <dbReference type="Proteomes" id="UP001458880"/>
    </source>
</evidence>
<feature type="domain" description="PH" evidence="1">
    <location>
        <begin position="17"/>
        <end position="120"/>
    </location>
</feature>
<evidence type="ECO:0000259" key="1">
    <source>
        <dbReference type="PROSITE" id="PS50003"/>
    </source>
</evidence>
<dbReference type="AlphaFoldDB" id="A0AAW1NK31"/>
<comment type="caution">
    <text evidence="2">The sequence shown here is derived from an EMBL/GenBank/DDBJ whole genome shotgun (WGS) entry which is preliminary data.</text>
</comment>
<organism evidence="2 3">
    <name type="scientific">Popillia japonica</name>
    <name type="common">Japanese beetle</name>
    <dbReference type="NCBI Taxonomy" id="7064"/>
    <lineage>
        <taxon>Eukaryota</taxon>
        <taxon>Metazoa</taxon>
        <taxon>Ecdysozoa</taxon>
        <taxon>Arthropoda</taxon>
        <taxon>Hexapoda</taxon>
        <taxon>Insecta</taxon>
        <taxon>Pterygota</taxon>
        <taxon>Neoptera</taxon>
        <taxon>Endopterygota</taxon>
        <taxon>Coleoptera</taxon>
        <taxon>Polyphaga</taxon>
        <taxon>Scarabaeiformia</taxon>
        <taxon>Scarabaeidae</taxon>
        <taxon>Rutelinae</taxon>
        <taxon>Popillia</taxon>
    </lineage>
</organism>
<name>A0AAW1NK31_POPJA</name>
<keyword evidence="3" id="KW-1185">Reference proteome</keyword>
<dbReference type="Proteomes" id="UP001458880">
    <property type="component" value="Unassembled WGS sequence"/>
</dbReference>
<dbReference type="CDD" id="cd13258">
    <property type="entry name" value="PH_PLEKHJ1"/>
    <property type="match status" value="1"/>
</dbReference>
<proteinExistence type="predicted"/>
<gene>
    <name evidence="2" type="ORF">QE152_g401</name>
</gene>
<protein>
    <submittedName>
        <fullName evidence="2">PH domain</fullName>
    </submittedName>
</protein>
<dbReference type="SMART" id="SM00233">
    <property type="entry name" value="PH"/>
    <property type="match status" value="1"/>
</dbReference>
<sequence length="200" mass="23447">MRFNDKEMAKLSNDFRLPSIEGILLYMRPQGNDWSDWYQQPTLKERTFKLVYNLLFYYRVNEPQPLGVFVLENVQIAHEKPRRGIFYAFSITFNDGKHIFACRCEEDVNKWVTALKSAPYEHWRSQLVILQTKLSMRTGKDPVLDYIRNKQPPDPPKRTKTKSTFYTEVKTESCKETTTTITVVSTNNVNNVPVSNLIDL</sequence>
<reference evidence="2 3" key="1">
    <citation type="journal article" date="2024" name="BMC Genomics">
        <title>De novo assembly and annotation of Popillia japonica's genome with initial clues to its potential as an invasive pest.</title>
        <authorList>
            <person name="Cucini C."/>
            <person name="Boschi S."/>
            <person name="Funari R."/>
            <person name="Cardaioli E."/>
            <person name="Iannotti N."/>
            <person name="Marturano G."/>
            <person name="Paoli F."/>
            <person name="Bruttini M."/>
            <person name="Carapelli A."/>
            <person name="Frati F."/>
            <person name="Nardi F."/>
        </authorList>
    </citation>
    <scope>NUCLEOTIDE SEQUENCE [LARGE SCALE GENOMIC DNA]</scope>
    <source>
        <strain evidence="2">DMR45628</strain>
    </source>
</reference>
<dbReference type="EMBL" id="JASPKY010000003">
    <property type="protein sequence ID" value="KAK9758661.1"/>
    <property type="molecule type" value="Genomic_DNA"/>
</dbReference>
<dbReference type="Gene3D" id="2.30.29.30">
    <property type="entry name" value="Pleckstrin-homology domain (PH domain)/Phosphotyrosine-binding domain (PTB)"/>
    <property type="match status" value="1"/>
</dbReference>
<evidence type="ECO:0000313" key="2">
    <source>
        <dbReference type="EMBL" id="KAK9758661.1"/>
    </source>
</evidence>
<dbReference type="InterPro" id="IPR011993">
    <property type="entry name" value="PH-like_dom_sf"/>
</dbReference>
<dbReference type="PROSITE" id="PS50003">
    <property type="entry name" value="PH_DOMAIN"/>
    <property type="match status" value="1"/>
</dbReference>